<gene>
    <name evidence="1" type="ORF">TCM_040182</name>
</gene>
<evidence type="ECO:0008006" key="3">
    <source>
        <dbReference type="Google" id="ProtNLM"/>
    </source>
</evidence>
<proteinExistence type="predicted"/>
<keyword evidence="2" id="KW-1185">Reference proteome</keyword>
<dbReference type="PANTHER" id="PTHR36617">
    <property type="entry name" value="PROTEIN, PUTATIVE-RELATED"/>
    <property type="match status" value="1"/>
</dbReference>
<accession>A0A061GS54</accession>
<sequence length="711" mass="81189">MEILIEQYWEAFAPWFKNLKPFKEERKSINLAIWVKVKNVPWYLWHDDLFIMLSNKWGRFVQMNESMKLRKQFDGALLMVEVQDKSTFPLTTKQYVNNIVYLVQAMVESDALANPTVSNGNHSQSREIFDIGEKEGTQDKTSLDIMHNLTHGNKFQMKEPEPLNHRTSKKLLTPKIEVGEVGLKAKRSIDLEMHGVKGPRNKDEIPHATWHMDKMKMCWEIEWIGVITKWNEPINKKEPSSIQLIRQNGKEIGHSSIDPLECTTRFFEKRSSLICCKGTMDDWNLHSDKSVDELQEVLEDSMGDLPLAAWTAKKGKKGKSKKLRKATANKARNLVEGAKGSTDKNKVGIDGLPPSTLEGGGTNNVTHFDDVETSGHQMWAMRPCKVVARVLANRLKRVIDEVVGPNQFAFTKGRQIIYCALIAIEIVDSLQRIVEDFSALILKAIFEGLCKGEEVGNSGLVIPHLQCTDVTMIFSKPNLESVLNIKKVLRCFQVISSLKINFCICYMIGNGNIIYFWEDEWVDGIIIRAVYPRIYALATNKSGKVRKFGSWVNGKWQWEVELRKRVLDWEIEAWNHFQASLRNASKWPNDNESIMDIMHSPFLAHEFSTPKPIKKVITWERPPKGWLKFNTDGAAKGCPRNLGIGRAATIFAASLRTNSMNPIIKNDSRNTITWINKPKAAPWKTATFDISNHCTQRQSGRMVDSIYSKVK</sequence>
<organism evidence="1 2">
    <name type="scientific">Theobroma cacao</name>
    <name type="common">Cacao</name>
    <name type="synonym">Cocoa</name>
    <dbReference type="NCBI Taxonomy" id="3641"/>
    <lineage>
        <taxon>Eukaryota</taxon>
        <taxon>Viridiplantae</taxon>
        <taxon>Streptophyta</taxon>
        <taxon>Embryophyta</taxon>
        <taxon>Tracheophyta</taxon>
        <taxon>Spermatophyta</taxon>
        <taxon>Magnoliopsida</taxon>
        <taxon>eudicotyledons</taxon>
        <taxon>Gunneridae</taxon>
        <taxon>Pentapetalae</taxon>
        <taxon>rosids</taxon>
        <taxon>malvids</taxon>
        <taxon>Malvales</taxon>
        <taxon>Malvaceae</taxon>
        <taxon>Byttnerioideae</taxon>
        <taxon>Theobroma</taxon>
    </lineage>
</organism>
<dbReference type="HOGENOM" id="CLU_331627_0_0_1"/>
<dbReference type="Proteomes" id="UP000026915">
    <property type="component" value="Chromosome 9"/>
</dbReference>
<evidence type="ECO:0000313" key="1">
    <source>
        <dbReference type="EMBL" id="EOY32346.1"/>
    </source>
</evidence>
<dbReference type="Gramene" id="EOY32346">
    <property type="protein sequence ID" value="EOY32346"/>
    <property type="gene ID" value="TCM_040182"/>
</dbReference>
<dbReference type="AlphaFoldDB" id="A0A061GS54"/>
<name>A0A061GS54_THECC</name>
<dbReference type="InParanoid" id="A0A061GS54"/>
<dbReference type="EMBL" id="CM001887">
    <property type="protein sequence ID" value="EOY32346.1"/>
    <property type="molecule type" value="Genomic_DNA"/>
</dbReference>
<protein>
    <recommendedName>
        <fullName evidence="3">DUF4283 domain-containing protein</fullName>
    </recommendedName>
</protein>
<reference evidence="1 2" key="1">
    <citation type="journal article" date="2013" name="Genome Biol.">
        <title>The genome sequence of the most widely cultivated cacao type and its use to identify candidate genes regulating pod color.</title>
        <authorList>
            <person name="Motamayor J.C."/>
            <person name="Mockaitis K."/>
            <person name="Schmutz J."/>
            <person name="Haiminen N."/>
            <person name="Iii D.L."/>
            <person name="Cornejo O."/>
            <person name="Findley S.D."/>
            <person name="Zheng P."/>
            <person name="Utro F."/>
            <person name="Royaert S."/>
            <person name="Saski C."/>
            <person name="Jenkins J."/>
            <person name="Podicheti R."/>
            <person name="Zhao M."/>
            <person name="Scheffler B.E."/>
            <person name="Stack J.C."/>
            <person name="Feltus F.A."/>
            <person name="Mustiga G.M."/>
            <person name="Amores F."/>
            <person name="Phillips W."/>
            <person name="Marelli J.P."/>
            <person name="May G.D."/>
            <person name="Shapiro H."/>
            <person name="Ma J."/>
            <person name="Bustamante C.D."/>
            <person name="Schnell R.J."/>
            <person name="Main D."/>
            <person name="Gilbert D."/>
            <person name="Parida L."/>
            <person name="Kuhn D.N."/>
        </authorList>
    </citation>
    <scope>NUCLEOTIDE SEQUENCE [LARGE SCALE GENOMIC DNA]</scope>
    <source>
        <strain evidence="2">cv. Matina 1-6</strain>
    </source>
</reference>
<evidence type="ECO:0000313" key="2">
    <source>
        <dbReference type="Proteomes" id="UP000026915"/>
    </source>
</evidence>
<dbReference type="PANTHER" id="PTHR36617:SF5">
    <property type="entry name" value="OS05G0421675 PROTEIN"/>
    <property type="match status" value="1"/>
</dbReference>